<name>A0A7I8VAW7_9ANNE</name>
<dbReference type="Proteomes" id="UP000549394">
    <property type="component" value="Unassembled WGS sequence"/>
</dbReference>
<keyword evidence="4" id="KW-1185">Reference proteome</keyword>
<dbReference type="InterPro" id="IPR013087">
    <property type="entry name" value="Znf_C2H2_type"/>
</dbReference>
<feature type="domain" description="C2H2-type" evidence="2">
    <location>
        <begin position="112"/>
        <end position="135"/>
    </location>
</feature>
<reference evidence="3 4" key="1">
    <citation type="submission" date="2020-08" db="EMBL/GenBank/DDBJ databases">
        <authorList>
            <person name="Hejnol A."/>
        </authorList>
    </citation>
    <scope>NUCLEOTIDE SEQUENCE [LARGE SCALE GENOMIC DNA]</scope>
</reference>
<comment type="caution">
    <text evidence="3">The sequence shown here is derived from an EMBL/GenBank/DDBJ whole genome shotgun (WGS) entry which is preliminary data.</text>
</comment>
<feature type="domain" description="C2H2-type" evidence="2">
    <location>
        <begin position="145"/>
        <end position="170"/>
    </location>
</feature>
<dbReference type="EMBL" id="CAJFCJ010000004">
    <property type="protein sequence ID" value="CAD5113484.1"/>
    <property type="molecule type" value="Genomic_DNA"/>
</dbReference>
<gene>
    <name evidence="3" type="ORF">DGYR_LOCUS2463</name>
</gene>
<evidence type="ECO:0000313" key="3">
    <source>
        <dbReference type="EMBL" id="CAD5113484.1"/>
    </source>
</evidence>
<evidence type="ECO:0000256" key="1">
    <source>
        <dbReference type="SAM" id="MobiDB-lite"/>
    </source>
</evidence>
<accession>A0A7I8VAW7</accession>
<feature type="compositionally biased region" description="Low complexity" evidence="1">
    <location>
        <begin position="273"/>
        <end position="282"/>
    </location>
</feature>
<feature type="region of interest" description="Disordered" evidence="1">
    <location>
        <begin position="246"/>
        <end position="288"/>
    </location>
</feature>
<organism evidence="3 4">
    <name type="scientific">Dimorphilus gyrociliatus</name>
    <dbReference type="NCBI Taxonomy" id="2664684"/>
    <lineage>
        <taxon>Eukaryota</taxon>
        <taxon>Metazoa</taxon>
        <taxon>Spiralia</taxon>
        <taxon>Lophotrochozoa</taxon>
        <taxon>Annelida</taxon>
        <taxon>Polychaeta</taxon>
        <taxon>Polychaeta incertae sedis</taxon>
        <taxon>Dinophilidae</taxon>
        <taxon>Dimorphilus</taxon>
    </lineage>
</organism>
<protein>
    <recommendedName>
        <fullName evidence="2">C2H2-type domain-containing protein</fullName>
    </recommendedName>
</protein>
<evidence type="ECO:0000259" key="2">
    <source>
        <dbReference type="SMART" id="SM00355"/>
    </source>
</evidence>
<evidence type="ECO:0000313" key="4">
    <source>
        <dbReference type="Proteomes" id="UP000549394"/>
    </source>
</evidence>
<proteinExistence type="predicted"/>
<sequence>MTFKFKFSEKYRDMGPSPKIVLLSGEDNIKFFQKHDGNVKQNFKLIRKANDDKSTDNSSLFKRKLPSYKSIVSSNLENSEINDEEKKNSTCKNLKATIKSPPLSKELVRIVYECNLCHYIANSKIMYSSHSHVKHNSKSKFNSYHQCRVEGCNILCDSKLSIRNHLKSSHNINLAAENLFDYLLNEKMESMFVPIVSSPKKLKAEEGKKDSFSNCLIYVNNDDSGDDDSIEGYCSEVEGIVKNITDRSEKPCEESIPPLSPGDYTPRLVLDLSPSFDNPSNDPSDDKC</sequence>
<dbReference type="SMART" id="SM00355">
    <property type="entry name" value="ZnF_C2H2"/>
    <property type="match status" value="2"/>
</dbReference>
<dbReference type="AlphaFoldDB" id="A0A7I8VAW7"/>